<dbReference type="InterPro" id="IPR001387">
    <property type="entry name" value="Cro/C1-type_HTH"/>
</dbReference>
<comment type="caution">
    <text evidence="2">The sequence shown here is derived from an EMBL/GenBank/DDBJ whole genome shotgun (WGS) entry which is preliminary data.</text>
</comment>
<evidence type="ECO:0000313" key="2">
    <source>
        <dbReference type="EMBL" id="OOW84515.1"/>
    </source>
</evidence>
<dbReference type="GO" id="GO:0003677">
    <property type="term" value="F:DNA binding"/>
    <property type="evidence" value="ECO:0007669"/>
    <property type="project" value="InterPro"/>
</dbReference>
<dbReference type="AlphaFoldDB" id="A0AB73N8T4"/>
<protein>
    <submittedName>
        <fullName evidence="2">XRE family transcriptional regulator</fullName>
    </submittedName>
</protein>
<dbReference type="PROSITE" id="PS50943">
    <property type="entry name" value="HTH_CROC1"/>
    <property type="match status" value="1"/>
</dbReference>
<reference evidence="2 3" key="1">
    <citation type="submission" date="2015-12" db="EMBL/GenBank/DDBJ databases">
        <authorList>
            <person name="Bansal K."/>
            <person name="Midha S."/>
            <person name="Patil P.B."/>
        </authorList>
    </citation>
    <scope>NUCLEOTIDE SEQUENCE [LARGE SCALE GENOMIC DNA]</scope>
    <source>
        <strain evidence="2 3">LMG9045</strain>
    </source>
</reference>
<dbReference type="Proteomes" id="UP000190210">
    <property type="component" value="Unassembled WGS sequence"/>
</dbReference>
<name>A0AB73N8T4_9XANT</name>
<sequence>MGVPQQTVGVSLGLEARIAQSRISRYETGMHVPDLKTALELAEALGVSLSSLVADTDRLAQIIELVRQLSDEQQEELTEHLSALTGPAAKTPEE</sequence>
<evidence type="ECO:0000313" key="3">
    <source>
        <dbReference type="Proteomes" id="UP000190210"/>
    </source>
</evidence>
<dbReference type="Gene3D" id="1.10.260.40">
    <property type="entry name" value="lambda repressor-like DNA-binding domains"/>
    <property type="match status" value="1"/>
</dbReference>
<organism evidence="2 3">
    <name type="scientific">Xanthomonas axonopodis pv. clitoriae</name>
    <dbReference type="NCBI Taxonomy" id="487828"/>
    <lineage>
        <taxon>Bacteria</taxon>
        <taxon>Pseudomonadati</taxon>
        <taxon>Pseudomonadota</taxon>
        <taxon>Gammaproteobacteria</taxon>
        <taxon>Lysobacterales</taxon>
        <taxon>Lysobacteraceae</taxon>
        <taxon>Xanthomonas</taxon>
    </lineage>
</organism>
<dbReference type="Pfam" id="PF01381">
    <property type="entry name" value="HTH_3"/>
    <property type="match status" value="1"/>
</dbReference>
<accession>A0AB73N8T4</accession>
<feature type="domain" description="HTH cro/C1-type" evidence="1">
    <location>
        <begin position="18"/>
        <end position="52"/>
    </location>
</feature>
<dbReference type="EMBL" id="LOKA01000008">
    <property type="protein sequence ID" value="OOW84515.1"/>
    <property type="molecule type" value="Genomic_DNA"/>
</dbReference>
<dbReference type="InterPro" id="IPR010982">
    <property type="entry name" value="Lambda_DNA-bd_dom_sf"/>
</dbReference>
<proteinExistence type="predicted"/>
<evidence type="ECO:0000259" key="1">
    <source>
        <dbReference type="PROSITE" id="PS50943"/>
    </source>
</evidence>
<dbReference type="SUPFAM" id="SSF47413">
    <property type="entry name" value="lambda repressor-like DNA-binding domains"/>
    <property type="match status" value="1"/>
</dbReference>
<gene>
    <name evidence="2" type="ORF">Xclt_08660</name>
</gene>
<dbReference type="CDD" id="cd00093">
    <property type="entry name" value="HTH_XRE"/>
    <property type="match status" value="1"/>
</dbReference>